<accession>A0A2A7SAL8</accession>
<dbReference type="AlphaFoldDB" id="A0A2A7SAL8"/>
<feature type="region of interest" description="Disordered" evidence="1">
    <location>
        <begin position="1"/>
        <end position="34"/>
    </location>
</feature>
<evidence type="ECO:0000313" key="3">
    <source>
        <dbReference type="EMBL" id="PEH40439.1"/>
    </source>
</evidence>
<feature type="domain" description="N-terminal" evidence="2">
    <location>
        <begin position="51"/>
        <end position="170"/>
    </location>
</feature>
<evidence type="ECO:0000313" key="4">
    <source>
        <dbReference type="Proteomes" id="UP000220629"/>
    </source>
</evidence>
<dbReference type="RefSeq" id="WP_098153368.1">
    <property type="nucleotide sequence ID" value="NZ_PDDY01000003.1"/>
</dbReference>
<evidence type="ECO:0000259" key="2">
    <source>
        <dbReference type="Pfam" id="PF08401"/>
    </source>
</evidence>
<dbReference type="Proteomes" id="UP000220629">
    <property type="component" value="Unassembled WGS sequence"/>
</dbReference>
<gene>
    <name evidence="3" type="ORF">CRM94_17120</name>
</gene>
<evidence type="ECO:0000256" key="1">
    <source>
        <dbReference type="SAM" id="MobiDB-lite"/>
    </source>
</evidence>
<reference evidence="4" key="1">
    <citation type="submission" date="2017-09" db="EMBL/GenBank/DDBJ databases">
        <title>FDA dAtabase for Regulatory Grade micrObial Sequences (FDA-ARGOS): Supporting development and validation of Infectious Disease Dx tests.</title>
        <authorList>
            <person name="Minogue T."/>
            <person name="Wolcott M."/>
            <person name="Wasieloski L."/>
            <person name="Aguilar W."/>
            <person name="Moore D."/>
            <person name="Tallon L."/>
            <person name="Sadzewicz L."/>
            <person name="Ott S."/>
            <person name="Zhao X."/>
            <person name="Nagaraj S."/>
            <person name="Vavikolanu K."/>
            <person name="Aluvathingal J."/>
            <person name="Nadendla S."/>
            <person name="Sichtig H."/>
        </authorList>
    </citation>
    <scope>NUCLEOTIDE SEQUENCE [LARGE SCALE GENOMIC DNA]</scope>
    <source>
        <strain evidence="4">FDAARGOS_390</strain>
    </source>
</reference>
<feature type="region of interest" description="Disordered" evidence="1">
    <location>
        <begin position="134"/>
        <end position="167"/>
    </location>
</feature>
<feature type="compositionally biased region" description="Polar residues" evidence="1">
    <location>
        <begin position="136"/>
        <end position="152"/>
    </location>
</feature>
<sequence length="362" mass="38936">MGIRTSNSIPSARRTRASDAQHSAQSDEPKVSRHRQCLDAVSAANTWLATRAPMQSPWAGLPGLPRKVADGEHYAGTNAIILMAAQDTLGYRSVLWGSFKALKDKDLKLTKGSRNTTAIFGGYIERRSKSDIRNTGLDSVSAPANDNASSKIAQDDGKEDAEKRSRVPTLQPVQLFNVAQCHGFLSDPSTQALPEHLASVHRQWLACSTEAVVQFARWDEEHPGVELNAEEVALIVRLATDFAVLRRTNAPEAISEPLPTVPDMGARFMKVCGVSWELSSEVADKIFGEEKSVQVSAQKTARESVSEVAAVSPATASVSLPAEAIGGAPLADPSEQNGQATLPVIDAMDDASMEIPDWIGVW</sequence>
<dbReference type="Pfam" id="PF08401">
    <property type="entry name" value="ArdcN"/>
    <property type="match status" value="1"/>
</dbReference>
<comment type="caution">
    <text evidence="3">The sequence shown here is derived from an EMBL/GenBank/DDBJ whole genome shotgun (WGS) entry which is preliminary data.</text>
</comment>
<organism evidence="3 4">
    <name type="scientific">Burkholderia gladioli</name>
    <name type="common">Pseudomonas marginata</name>
    <name type="synonym">Phytomonas marginata</name>
    <dbReference type="NCBI Taxonomy" id="28095"/>
    <lineage>
        <taxon>Bacteria</taxon>
        <taxon>Pseudomonadati</taxon>
        <taxon>Pseudomonadota</taxon>
        <taxon>Betaproteobacteria</taxon>
        <taxon>Burkholderiales</taxon>
        <taxon>Burkholderiaceae</taxon>
        <taxon>Burkholderia</taxon>
    </lineage>
</organism>
<protein>
    <recommendedName>
        <fullName evidence="2">N-terminal domain-containing protein</fullName>
    </recommendedName>
</protein>
<dbReference type="InterPro" id="IPR013610">
    <property type="entry name" value="ArdC_N"/>
</dbReference>
<dbReference type="GO" id="GO:0003697">
    <property type="term" value="F:single-stranded DNA binding"/>
    <property type="evidence" value="ECO:0007669"/>
    <property type="project" value="InterPro"/>
</dbReference>
<proteinExistence type="predicted"/>
<feature type="compositionally biased region" description="Polar residues" evidence="1">
    <location>
        <begin position="1"/>
        <end position="10"/>
    </location>
</feature>
<name>A0A2A7SAL8_BURGA</name>
<feature type="compositionally biased region" description="Basic and acidic residues" evidence="1">
    <location>
        <begin position="153"/>
        <end position="165"/>
    </location>
</feature>
<dbReference type="EMBL" id="PDDY01000003">
    <property type="protein sequence ID" value="PEH40439.1"/>
    <property type="molecule type" value="Genomic_DNA"/>
</dbReference>